<accession>A0A6C0DMH2</accession>
<protein>
    <recommendedName>
        <fullName evidence="3">ABC transmembrane type-1 domain-containing protein</fullName>
    </recommendedName>
</protein>
<evidence type="ECO:0000313" key="2">
    <source>
        <dbReference type="EMBL" id="QHT17059.1"/>
    </source>
</evidence>
<feature type="transmembrane region" description="Helical" evidence="1">
    <location>
        <begin position="24"/>
        <end position="44"/>
    </location>
</feature>
<proteinExistence type="predicted"/>
<feature type="transmembrane region" description="Helical" evidence="1">
    <location>
        <begin position="64"/>
        <end position="82"/>
    </location>
</feature>
<dbReference type="EMBL" id="MN739631">
    <property type="protein sequence ID" value="QHT17059.1"/>
    <property type="molecule type" value="Genomic_DNA"/>
</dbReference>
<keyword evidence="1" id="KW-0812">Transmembrane</keyword>
<sequence>MPSSESAHPVKENTSLASYNKWKYTLYTTIILLLLFNPFTFKLVDSLLSNFVGKIAGNDGCPTLLGYAVHALVFTLIIRFIMDLHL</sequence>
<name>A0A6C0DMH2_9ZZZZ</name>
<keyword evidence="1" id="KW-1133">Transmembrane helix</keyword>
<evidence type="ECO:0008006" key="3">
    <source>
        <dbReference type="Google" id="ProtNLM"/>
    </source>
</evidence>
<organism evidence="2">
    <name type="scientific">viral metagenome</name>
    <dbReference type="NCBI Taxonomy" id="1070528"/>
    <lineage>
        <taxon>unclassified sequences</taxon>
        <taxon>metagenomes</taxon>
        <taxon>organismal metagenomes</taxon>
    </lineage>
</organism>
<reference evidence="2" key="1">
    <citation type="journal article" date="2020" name="Nature">
        <title>Giant virus diversity and host interactions through global metagenomics.</title>
        <authorList>
            <person name="Schulz F."/>
            <person name="Roux S."/>
            <person name="Paez-Espino D."/>
            <person name="Jungbluth S."/>
            <person name="Walsh D.A."/>
            <person name="Denef V.J."/>
            <person name="McMahon K.D."/>
            <person name="Konstantinidis K.T."/>
            <person name="Eloe-Fadrosh E.A."/>
            <person name="Kyrpides N.C."/>
            <person name="Woyke T."/>
        </authorList>
    </citation>
    <scope>NUCLEOTIDE SEQUENCE</scope>
    <source>
        <strain evidence="2">GVMAG-M-3300023174-24</strain>
    </source>
</reference>
<evidence type="ECO:0000256" key="1">
    <source>
        <dbReference type="SAM" id="Phobius"/>
    </source>
</evidence>
<dbReference type="AlphaFoldDB" id="A0A6C0DMH2"/>
<keyword evidence="1" id="KW-0472">Membrane</keyword>